<dbReference type="RefSeq" id="WP_420068914.1">
    <property type="nucleotide sequence ID" value="NZ_JBCHKQ010000001.1"/>
</dbReference>
<proteinExistence type="predicted"/>
<dbReference type="InterPro" id="IPR001173">
    <property type="entry name" value="Glyco_trans_2-like"/>
</dbReference>
<keyword evidence="2" id="KW-0808">Transferase</keyword>
<protein>
    <submittedName>
        <fullName evidence="2">Glycosyltransferase family 2 protein</fullName>
        <ecNumber evidence="2">2.4.-.-</ecNumber>
    </submittedName>
</protein>
<name>A0ABU9U9X5_9SPIR</name>
<reference evidence="2 3" key="1">
    <citation type="submission" date="2024-03" db="EMBL/GenBank/DDBJ databases">
        <title>Ignisphaera cupida sp. nov., a hyperthermophilic hydrolytic archaeon from a hot spring of Kamchatka, and proposal of Ignisphaeraceae fam. nov.</title>
        <authorList>
            <person name="Podosokorskaya O.A."/>
            <person name="Elcheninov A.G."/>
            <person name="Maltseva A.I."/>
            <person name="Zayulina K.S."/>
            <person name="Novikov A."/>
            <person name="Merkel A.Y."/>
        </authorList>
    </citation>
    <scope>NUCLEOTIDE SEQUENCE [LARGE SCALE GENOMIC DNA]</scope>
    <source>
        <strain evidence="2 3">38H-sp</strain>
    </source>
</reference>
<evidence type="ECO:0000313" key="3">
    <source>
        <dbReference type="Proteomes" id="UP001466331"/>
    </source>
</evidence>
<keyword evidence="2" id="KW-0328">Glycosyltransferase</keyword>
<evidence type="ECO:0000313" key="2">
    <source>
        <dbReference type="EMBL" id="MEM5947466.1"/>
    </source>
</evidence>
<comment type="caution">
    <text evidence="2">The sequence shown here is derived from an EMBL/GenBank/DDBJ whole genome shotgun (WGS) entry which is preliminary data.</text>
</comment>
<dbReference type="PANTHER" id="PTHR22916:SF67">
    <property type="entry name" value="COLANIC ACID BIOSYNTHESIS GLYCOSYL TRANSFERASE WCAE-RELATED"/>
    <property type="match status" value="1"/>
</dbReference>
<gene>
    <name evidence="2" type="ORF">WKV44_02805</name>
</gene>
<organism evidence="2 3">
    <name type="scientific">Rarispira pelagica</name>
    <dbReference type="NCBI Taxonomy" id="3141764"/>
    <lineage>
        <taxon>Bacteria</taxon>
        <taxon>Pseudomonadati</taxon>
        <taxon>Spirochaetota</taxon>
        <taxon>Spirochaetia</taxon>
        <taxon>Winmispirales</taxon>
        <taxon>Winmispiraceae</taxon>
        <taxon>Rarispira</taxon>
    </lineage>
</organism>
<dbReference type="SUPFAM" id="SSF53448">
    <property type="entry name" value="Nucleotide-diphospho-sugar transferases"/>
    <property type="match status" value="1"/>
</dbReference>
<sequence length="264" mass="30181">MSKKNDLPLVSVITVSYNAASTIEDTIRSVISQTYPNIEYIIIDGASTDGTVDIIKKYEKHISYWVSEPDNGIYDAMNKGLKVARGEYIGILNADDVYIPMAIEISIDKIKESSVDYSIANVELVDKNLILRPIIPLKNKIYQEMPYPHVTAIIARYVYDDVGYFDTSFNIAGDHDMALRILKKNYRYVYIDQVIGFLKSGGISDSFNSSRESLRVAIKNGKHWLTAYITFIYHKINFVLRNNLPHPIVRIIRLIKRSRCESKE</sequence>
<dbReference type="EC" id="2.4.-.-" evidence="2"/>
<dbReference type="EMBL" id="JBCHKQ010000001">
    <property type="protein sequence ID" value="MEM5947466.1"/>
    <property type="molecule type" value="Genomic_DNA"/>
</dbReference>
<dbReference type="InterPro" id="IPR029044">
    <property type="entry name" value="Nucleotide-diphossugar_trans"/>
</dbReference>
<keyword evidence="3" id="KW-1185">Reference proteome</keyword>
<evidence type="ECO:0000259" key="1">
    <source>
        <dbReference type="Pfam" id="PF00535"/>
    </source>
</evidence>
<dbReference type="Proteomes" id="UP001466331">
    <property type="component" value="Unassembled WGS sequence"/>
</dbReference>
<dbReference type="PANTHER" id="PTHR22916">
    <property type="entry name" value="GLYCOSYLTRANSFERASE"/>
    <property type="match status" value="1"/>
</dbReference>
<dbReference type="GO" id="GO:0016757">
    <property type="term" value="F:glycosyltransferase activity"/>
    <property type="evidence" value="ECO:0007669"/>
    <property type="project" value="UniProtKB-KW"/>
</dbReference>
<feature type="domain" description="Glycosyltransferase 2-like" evidence="1">
    <location>
        <begin position="11"/>
        <end position="128"/>
    </location>
</feature>
<dbReference type="CDD" id="cd06433">
    <property type="entry name" value="GT_2_WfgS_like"/>
    <property type="match status" value="1"/>
</dbReference>
<dbReference type="Gene3D" id="3.90.550.10">
    <property type="entry name" value="Spore Coat Polysaccharide Biosynthesis Protein SpsA, Chain A"/>
    <property type="match status" value="1"/>
</dbReference>
<accession>A0ABU9U9X5</accession>
<dbReference type="Pfam" id="PF00535">
    <property type="entry name" value="Glycos_transf_2"/>
    <property type="match status" value="1"/>
</dbReference>